<sequence length="291" mass="31274">MTPHGDNDISRVGVVGGGTMGVGVAEVCARAELDVRVAVSGAASAARARGRLTASLDRALRKERITERQREQILGCVEFTTDRTELADRQLVVECIVEDEPAKLSLFAELDKIVEDPEAILASNTSSLPIMRLARTTDRAGHVIGMHFFNPAPDLPLVELVGSLLTEERTMTRVRAFTADVLGKSTIVSPDRTGFVVNSLLIPYLVSAVRMLESGFASAEAIDLGMVAGCAHPLGPLRLADLIGLDIVASVADALYEEYKEPLFAPPPLLSRMVEGGLLGRKTGRGFYTYQ</sequence>
<dbReference type="PANTHER" id="PTHR48075:SF9">
    <property type="entry name" value="3-HYDROXYBUTYRYL-COA DEHYDROGENASE"/>
    <property type="match status" value="1"/>
</dbReference>
<dbReference type="SUPFAM" id="SSF48179">
    <property type="entry name" value="6-phosphogluconate dehydrogenase C-terminal domain-like"/>
    <property type="match status" value="1"/>
</dbReference>
<dbReference type="SUPFAM" id="SSF51735">
    <property type="entry name" value="NAD(P)-binding Rossmann-fold domains"/>
    <property type="match status" value="1"/>
</dbReference>
<reference evidence="8" key="2">
    <citation type="submission" date="2020-09" db="EMBL/GenBank/DDBJ databases">
        <authorList>
            <person name="Sun Q."/>
            <person name="Zhou Y."/>
        </authorList>
    </citation>
    <scope>NUCLEOTIDE SEQUENCE</scope>
    <source>
        <strain evidence="8">CGMCC 4.7403</strain>
    </source>
</reference>
<name>A0A919DSL7_9ACTN</name>
<feature type="binding site" evidence="5">
    <location>
        <position position="62"/>
    </location>
    <ligand>
        <name>CoA</name>
        <dbReference type="ChEBI" id="CHEBI:57287"/>
    </ligand>
</feature>
<evidence type="ECO:0000259" key="7">
    <source>
        <dbReference type="Pfam" id="PF02737"/>
    </source>
</evidence>
<protein>
    <submittedName>
        <fullName evidence="8">3-hydroxybutyryl-CoA dehydrogenase</fullName>
    </submittedName>
</protein>
<organism evidence="8 9">
    <name type="scientific">Streptomyces capitiformicae</name>
    <dbReference type="NCBI Taxonomy" id="2014920"/>
    <lineage>
        <taxon>Bacteria</taxon>
        <taxon>Bacillati</taxon>
        <taxon>Actinomycetota</taxon>
        <taxon>Actinomycetes</taxon>
        <taxon>Kitasatosporales</taxon>
        <taxon>Streptomycetaceae</taxon>
        <taxon>Streptomyces</taxon>
    </lineage>
</organism>
<dbReference type="Pfam" id="PF00725">
    <property type="entry name" value="3HCDH"/>
    <property type="match status" value="1"/>
</dbReference>
<evidence type="ECO:0000256" key="2">
    <source>
        <dbReference type="ARBA" id="ARBA00009463"/>
    </source>
</evidence>
<comment type="pathway">
    <text evidence="1">Lipid metabolism; butanoate metabolism.</text>
</comment>
<comment type="similarity">
    <text evidence="2">Belongs to the 3-hydroxyacyl-CoA dehydrogenase family.</text>
</comment>
<gene>
    <name evidence="8" type="ORF">GCM10017771_96140</name>
</gene>
<reference evidence="8" key="1">
    <citation type="journal article" date="2014" name="Int. J. Syst. Evol. Microbiol.">
        <title>Complete genome sequence of Corynebacterium casei LMG S-19264T (=DSM 44701T), isolated from a smear-ripened cheese.</title>
        <authorList>
            <consortium name="US DOE Joint Genome Institute (JGI-PGF)"/>
            <person name="Walter F."/>
            <person name="Albersmeier A."/>
            <person name="Kalinowski J."/>
            <person name="Ruckert C."/>
        </authorList>
    </citation>
    <scope>NUCLEOTIDE SEQUENCE</scope>
    <source>
        <strain evidence="8">CGMCC 4.7403</strain>
    </source>
</reference>
<evidence type="ECO:0000256" key="1">
    <source>
        <dbReference type="ARBA" id="ARBA00005086"/>
    </source>
</evidence>
<feature type="binding site" evidence="5">
    <location>
        <position position="126"/>
    </location>
    <ligand>
        <name>CoA</name>
        <dbReference type="ChEBI" id="CHEBI:57287"/>
    </ligand>
</feature>
<evidence type="ECO:0000313" key="9">
    <source>
        <dbReference type="Proteomes" id="UP000603227"/>
    </source>
</evidence>
<feature type="domain" description="3-hydroxyacyl-CoA dehydrogenase NAD binding" evidence="7">
    <location>
        <begin position="12"/>
        <end position="189"/>
    </location>
</feature>
<evidence type="ECO:0000256" key="5">
    <source>
        <dbReference type="PIRSR" id="PIRSR000105-3"/>
    </source>
</evidence>
<evidence type="ECO:0000256" key="3">
    <source>
        <dbReference type="ARBA" id="ARBA00023002"/>
    </source>
</evidence>
<evidence type="ECO:0000313" key="8">
    <source>
        <dbReference type="EMBL" id="GHE72228.1"/>
    </source>
</evidence>
<dbReference type="NCBIfam" id="NF005875">
    <property type="entry name" value="PRK07819.1"/>
    <property type="match status" value="1"/>
</dbReference>
<keyword evidence="9" id="KW-1185">Reference proteome</keyword>
<dbReference type="InterPro" id="IPR022694">
    <property type="entry name" value="3-OHacyl-CoA_DH"/>
</dbReference>
<dbReference type="InterPro" id="IPR006108">
    <property type="entry name" value="3HC_DH_C"/>
</dbReference>
<evidence type="ECO:0000256" key="4">
    <source>
        <dbReference type="PIRSR" id="PIRSR000105-1"/>
    </source>
</evidence>
<feature type="domain" description="3-hydroxyacyl-CoA dehydrogenase C-terminal" evidence="6">
    <location>
        <begin position="194"/>
        <end position="290"/>
    </location>
</feature>
<keyword evidence="3" id="KW-0560">Oxidoreductase</keyword>
<dbReference type="AlphaFoldDB" id="A0A919DSL7"/>
<evidence type="ECO:0000259" key="6">
    <source>
        <dbReference type="Pfam" id="PF00725"/>
    </source>
</evidence>
<dbReference type="PIRSF" id="PIRSF000105">
    <property type="entry name" value="HCDH"/>
    <property type="match status" value="1"/>
</dbReference>
<dbReference type="Pfam" id="PF02737">
    <property type="entry name" value="3HCDH_N"/>
    <property type="match status" value="1"/>
</dbReference>
<dbReference type="InterPro" id="IPR008927">
    <property type="entry name" value="6-PGluconate_DH-like_C_sf"/>
</dbReference>
<dbReference type="InterPro" id="IPR036291">
    <property type="entry name" value="NAD(P)-bd_dom_sf"/>
</dbReference>
<dbReference type="GO" id="GO:0006635">
    <property type="term" value="P:fatty acid beta-oxidation"/>
    <property type="evidence" value="ECO:0007669"/>
    <property type="project" value="TreeGrafter"/>
</dbReference>
<feature type="site" description="Important for catalytic activity" evidence="4">
    <location>
        <position position="147"/>
    </location>
</feature>
<dbReference type="Gene3D" id="3.40.50.720">
    <property type="entry name" value="NAD(P)-binding Rossmann-like Domain"/>
    <property type="match status" value="1"/>
</dbReference>
<dbReference type="GO" id="GO:0070403">
    <property type="term" value="F:NAD+ binding"/>
    <property type="evidence" value="ECO:0007669"/>
    <property type="project" value="InterPro"/>
</dbReference>
<proteinExistence type="inferred from homology"/>
<comment type="caution">
    <text evidence="8">The sequence shown here is derived from an EMBL/GenBank/DDBJ whole genome shotgun (WGS) entry which is preliminary data.</text>
</comment>
<dbReference type="PANTHER" id="PTHR48075">
    <property type="entry name" value="3-HYDROXYACYL-COA DEHYDROGENASE FAMILY PROTEIN"/>
    <property type="match status" value="1"/>
</dbReference>
<dbReference type="Gene3D" id="1.10.1040.10">
    <property type="entry name" value="N-(1-d-carboxylethyl)-l-norvaline Dehydrogenase, domain 2"/>
    <property type="match status" value="1"/>
</dbReference>
<dbReference type="GO" id="GO:0008691">
    <property type="term" value="F:3-hydroxybutyryl-CoA dehydrogenase activity"/>
    <property type="evidence" value="ECO:0007669"/>
    <property type="project" value="TreeGrafter"/>
</dbReference>
<feature type="binding site" evidence="5">
    <location>
        <position position="55"/>
    </location>
    <ligand>
        <name>CoA</name>
        <dbReference type="ChEBI" id="CHEBI:57287"/>
    </ligand>
</feature>
<dbReference type="Proteomes" id="UP000603227">
    <property type="component" value="Unassembled WGS sequence"/>
</dbReference>
<accession>A0A919DSL7</accession>
<dbReference type="InterPro" id="IPR006176">
    <property type="entry name" value="3-OHacyl-CoA_DH_NAD-bd"/>
</dbReference>
<dbReference type="RefSeq" id="WP_189788688.1">
    <property type="nucleotide sequence ID" value="NZ_BNAT01000086.1"/>
</dbReference>
<dbReference type="EMBL" id="BNAT01000086">
    <property type="protein sequence ID" value="GHE72228.1"/>
    <property type="molecule type" value="Genomic_DNA"/>
</dbReference>
<dbReference type="InterPro" id="IPR013328">
    <property type="entry name" value="6PGD_dom2"/>
</dbReference>